<name>A0A9E7KDS2_9LILI</name>
<dbReference type="EMBL" id="CP097508">
    <property type="protein sequence ID" value="URE13701.1"/>
    <property type="molecule type" value="Genomic_DNA"/>
</dbReference>
<organism evidence="1 2">
    <name type="scientific">Musa troglodytarum</name>
    <name type="common">fe'i banana</name>
    <dbReference type="NCBI Taxonomy" id="320322"/>
    <lineage>
        <taxon>Eukaryota</taxon>
        <taxon>Viridiplantae</taxon>
        <taxon>Streptophyta</taxon>
        <taxon>Embryophyta</taxon>
        <taxon>Tracheophyta</taxon>
        <taxon>Spermatophyta</taxon>
        <taxon>Magnoliopsida</taxon>
        <taxon>Liliopsida</taxon>
        <taxon>Zingiberales</taxon>
        <taxon>Musaceae</taxon>
        <taxon>Musa</taxon>
    </lineage>
</organism>
<dbReference type="AlphaFoldDB" id="A0A9E7KDS2"/>
<sequence>MTKTPSRADPCPVEATFEPFDPALQASERPDVLEGQADATPNSNPLFGCLSFSCLPQSSASFVLDSDPLRRRVGADLSSTFFARSKSHPVEGLFLVRDWGSTAQVAA</sequence>
<keyword evidence="2" id="KW-1185">Reference proteome</keyword>
<reference evidence="1" key="1">
    <citation type="submission" date="2022-05" db="EMBL/GenBank/DDBJ databases">
        <title>The Musa troglodytarum L. genome provides insights into the mechanism of non-climacteric behaviour and enrichment of carotenoids.</title>
        <authorList>
            <person name="Wang J."/>
        </authorList>
    </citation>
    <scope>NUCLEOTIDE SEQUENCE</scope>
    <source>
        <tissue evidence="1">Leaf</tissue>
    </source>
</reference>
<gene>
    <name evidence="1" type="ORF">MUK42_06397</name>
</gene>
<evidence type="ECO:0000313" key="2">
    <source>
        <dbReference type="Proteomes" id="UP001055439"/>
    </source>
</evidence>
<protein>
    <submittedName>
        <fullName evidence="1">Uncharacterized protein</fullName>
    </submittedName>
</protein>
<dbReference type="Proteomes" id="UP001055439">
    <property type="component" value="Chromosome 6"/>
</dbReference>
<accession>A0A9E7KDS2</accession>
<evidence type="ECO:0000313" key="1">
    <source>
        <dbReference type="EMBL" id="URE13701.1"/>
    </source>
</evidence>
<proteinExistence type="predicted"/>